<proteinExistence type="predicted"/>
<evidence type="ECO:0000259" key="2">
    <source>
        <dbReference type="PROSITE" id="PS51371"/>
    </source>
</evidence>
<name>A0ABU5C6Q9_9BACI</name>
<sequence length="135" mass="14740">MTDLHTVGSWMNKATESVTISMPIKYALQVLHRSGKTELPVTEKGHYIGTLRERDCIKLLMDGRSPNEAIAGAVDTAHQAVHRDFSMEAIRELPVYVVTENTNELLGGDPYGAAACLSAFCKGGVTSDERESEMV</sequence>
<evidence type="ECO:0000313" key="3">
    <source>
        <dbReference type="EMBL" id="MDY0394996.1"/>
    </source>
</evidence>
<reference evidence="3 4" key="1">
    <citation type="submission" date="2023-10" db="EMBL/GenBank/DDBJ databases">
        <title>Virgibacillus halophilus 5B73C genome.</title>
        <authorList>
            <person name="Miliotis G."/>
            <person name="Sengupta P."/>
            <person name="Hameed A."/>
            <person name="Chuvochina M."/>
            <person name="Mcdonagh F."/>
            <person name="Simpson A.C."/>
            <person name="Singh N.K."/>
            <person name="Rekha P.D."/>
            <person name="Raman K."/>
            <person name="Hugenholtz P."/>
            <person name="Venkateswaran K."/>
        </authorList>
    </citation>
    <scope>NUCLEOTIDE SEQUENCE [LARGE SCALE GENOMIC DNA]</scope>
    <source>
        <strain evidence="3 4">5B73C</strain>
    </source>
</reference>
<dbReference type="EMBL" id="JAWDIP010000003">
    <property type="protein sequence ID" value="MDY0394996.1"/>
    <property type="molecule type" value="Genomic_DNA"/>
</dbReference>
<organism evidence="3 4">
    <name type="scientific">Tigheibacillus halophilus</name>
    <dbReference type="NCBI Taxonomy" id="361280"/>
    <lineage>
        <taxon>Bacteria</taxon>
        <taxon>Bacillati</taxon>
        <taxon>Bacillota</taxon>
        <taxon>Bacilli</taxon>
        <taxon>Bacillales</taxon>
        <taxon>Bacillaceae</taxon>
        <taxon>Tigheibacillus</taxon>
    </lineage>
</organism>
<dbReference type="PROSITE" id="PS51371">
    <property type="entry name" value="CBS"/>
    <property type="match status" value="1"/>
</dbReference>
<keyword evidence="1" id="KW-0129">CBS domain</keyword>
<dbReference type="Proteomes" id="UP001281447">
    <property type="component" value="Unassembled WGS sequence"/>
</dbReference>
<accession>A0ABU5C6Q9</accession>
<protein>
    <submittedName>
        <fullName evidence="3">CBS domain-containing protein</fullName>
    </submittedName>
</protein>
<dbReference type="InterPro" id="IPR046342">
    <property type="entry name" value="CBS_dom_sf"/>
</dbReference>
<dbReference type="Pfam" id="PF00571">
    <property type="entry name" value="CBS"/>
    <property type="match status" value="1"/>
</dbReference>
<keyword evidence="4" id="KW-1185">Reference proteome</keyword>
<evidence type="ECO:0000256" key="1">
    <source>
        <dbReference type="PROSITE-ProRule" id="PRU00703"/>
    </source>
</evidence>
<evidence type="ECO:0000313" key="4">
    <source>
        <dbReference type="Proteomes" id="UP001281447"/>
    </source>
</evidence>
<gene>
    <name evidence="3" type="ORF">RWE15_11840</name>
</gene>
<feature type="domain" description="CBS" evidence="2">
    <location>
        <begin position="11"/>
        <end position="66"/>
    </location>
</feature>
<dbReference type="SUPFAM" id="SSF54631">
    <property type="entry name" value="CBS-domain pair"/>
    <property type="match status" value="1"/>
</dbReference>
<dbReference type="Gene3D" id="3.10.580.10">
    <property type="entry name" value="CBS-domain"/>
    <property type="match status" value="1"/>
</dbReference>
<comment type="caution">
    <text evidence="3">The sequence shown here is derived from an EMBL/GenBank/DDBJ whole genome shotgun (WGS) entry which is preliminary data.</text>
</comment>
<dbReference type="InterPro" id="IPR000644">
    <property type="entry name" value="CBS_dom"/>
</dbReference>